<accession>A0A6G1LN21</accession>
<dbReference type="Proteomes" id="UP000799436">
    <property type="component" value="Unassembled WGS sequence"/>
</dbReference>
<evidence type="ECO:0000313" key="2">
    <source>
        <dbReference type="Proteomes" id="UP000799436"/>
    </source>
</evidence>
<gene>
    <name evidence="1" type="ORF">EJ03DRAFT_73032</name>
</gene>
<name>A0A6G1LN21_9PEZI</name>
<reference evidence="1" key="1">
    <citation type="journal article" date="2020" name="Stud. Mycol.">
        <title>101 Dothideomycetes genomes: a test case for predicting lifestyles and emergence of pathogens.</title>
        <authorList>
            <person name="Haridas S."/>
            <person name="Albert R."/>
            <person name="Binder M."/>
            <person name="Bloem J."/>
            <person name="Labutti K."/>
            <person name="Salamov A."/>
            <person name="Andreopoulos B."/>
            <person name="Baker S."/>
            <person name="Barry K."/>
            <person name="Bills G."/>
            <person name="Bluhm B."/>
            <person name="Cannon C."/>
            <person name="Castanera R."/>
            <person name="Culley D."/>
            <person name="Daum C."/>
            <person name="Ezra D."/>
            <person name="Gonzalez J."/>
            <person name="Henrissat B."/>
            <person name="Kuo A."/>
            <person name="Liang C."/>
            <person name="Lipzen A."/>
            <person name="Lutzoni F."/>
            <person name="Magnuson J."/>
            <person name="Mondo S."/>
            <person name="Nolan M."/>
            <person name="Ohm R."/>
            <person name="Pangilinan J."/>
            <person name="Park H.-J."/>
            <person name="Ramirez L."/>
            <person name="Alfaro M."/>
            <person name="Sun H."/>
            <person name="Tritt A."/>
            <person name="Yoshinaga Y."/>
            <person name="Zwiers L.-H."/>
            <person name="Turgeon B."/>
            <person name="Goodwin S."/>
            <person name="Spatafora J."/>
            <person name="Crous P."/>
            <person name="Grigoriev I."/>
        </authorList>
    </citation>
    <scope>NUCLEOTIDE SEQUENCE</scope>
    <source>
        <strain evidence="1">CBS 116005</strain>
    </source>
</reference>
<dbReference type="EMBL" id="ML995809">
    <property type="protein sequence ID" value="KAF2773962.1"/>
    <property type="molecule type" value="Genomic_DNA"/>
</dbReference>
<sequence length="160" mass="17598">MRAFCVCEQILKSKEEGATAQTKVDAVVQCTPRTKDSKRTADIAPSGHQCGQSTGPWRVLLGFGLCRFQLDRLSIGCLQPGIKFPGISSPATTPGRRTEYLDLAGHLLQIKHIHSRPCNPMSCLSCFDPVSRYPEQPLGQSHASVPCVHPPRFCLLHVLY</sequence>
<evidence type="ECO:0000313" key="1">
    <source>
        <dbReference type="EMBL" id="KAF2773962.1"/>
    </source>
</evidence>
<keyword evidence="2" id="KW-1185">Reference proteome</keyword>
<dbReference type="AlphaFoldDB" id="A0A6G1LN21"/>
<organism evidence="1 2">
    <name type="scientific">Teratosphaeria nubilosa</name>
    <dbReference type="NCBI Taxonomy" id="161662"/>
    <lineage>
        <taxon>Eukaryota</taxon>
        <taxon>Fungi</taxon>
        <taxon>Dikarya</taxon>
        <taxon>Ascomycota</taxon>
        <taxon>Pezizomycotina</taxon>
        <taxon>Dothideomycetes</taxon>
        <taxon>Dothideomycetidae</taxon>
        <taxon>Mycosphaerellales</taxon>
        <taxon>Teratosphaeriaceae</taxon>
        <taxon>Teratosphaeria</taxon>
    </lineage>
</organism>
<proteinExistence type="predicted"/>
<protein>
    <submittedName>
        <fullName evidence="1">Uncharacterized protein</fullName>
    </submittedName>
</protein>